<dbReference type="EMBL" id="GISG01204562">
    <property type="protein sequence ID" value="MBA4659625.1"/>
    <property type="molecule type" value="Transcribed_RNA"/>
</dbReference>
<evidence type="ECO:0000256" key="6">
    <source>
        <dbReference type="ARBA" id="ARBA00022833"/>
    </source>
</evidence>
<dbReference type="SMART" id="SM00382">
    <property type="entry name" value="AAA"/>
    <property type="match status" value="1"/>
</dbReference>
<dbReference type="InterPro" id="IPR020568">
    <property type="entry name" value="Ribosomal_Su5_D2-typ_SF"/>
</dbReference>
<dbReference type="FunFam" id="3.30.230.10:FF:000053">
    <property type="entry name" value="DNA repair protein radA isogeny"/>
    <property type="match status" value="1"/>
</dbReference>
<evidence type="ECO:0000256" key="7">
    <source>
        <dbReference type="ARBA" id="ARBA00022840"/>
    </source>
</evidence>
<evidence type="ECO:0000256" key="10">
    <source>
        <dbReference type="ARBA" id="ARBA00023204"/>
    </source>
</evidence>
<keyword evidence="8" id="KW-0346">Stress response</keyword>
<dbReference type="PROSITE" id="PS50162">
    <property type="entry name" value="RECA_2"/>
    <property type="match status" value="1"/>
</dbReference>
<evidence type="ECO:0000256" key="8">
    <source>
        <dbReference type="ARBA" id="ARBA00023016"/>
    </source>
</evidence>
<evidence type="ECO:0000259" key="12">
    <source>
        <dbReference type="PROSITE" id="PS50162"/>
    </source>
</evidence>
<evidence type="ECO:0000256" key="3">
    <source>
        <dbReference type="ARBA" id="ARBA00022763"/>
    </source>
</evidence>
<organism evidence="13">
    <name type="scientific">Opuntia streptacantha</name>
    <name type="common">Prickly pear cactus</name>
    <name type="synonym">Opuntia cardona</name>
    <dbReference type="NCBI Taxonomy" id="393608"/>
    <lineage>
        <taxon>Eukaryota</taxon>
        <taxon>Viridiplantae</taxon>
        <taxon>Streptophyta</taxon>
        <taxon>Embryophyta</taxon>
        <taxon>Tracheophyta</taxon>
        <taxon>Spermatophyta</taxon>
        <taxon>Magnoliopsida</taxon>
        <taxon>eudicotyledons</taxon>
        <taxon>Gunneridae</taxon>
        <taxon>Pentapetalae</taxon>
        <taxon>Caryophyllales</taxon>
        <taxon>Cactineae</taxon>
        <taxon>Cactaceae</taxon>
        <taxon>Opuntioideae</taxon>
        <taxon>Opuntia</taxon>
    </lineage>
</organism>
<dbReference type="InterPro" id="IPR027417">
    <property type="entry name" value="P-loop_NTPase"/>
</dbReference>
<dbReference type="Gene3D" id="3.40.50.300">
    <property type="entry name" value="P-loop containing nucleotide triphosphate hydrolases"/>
    <property type="match status" value="1"/>
</dbReference>
<dbReference type="GO" id="GO:0140664">
    <property type="term" value="F:ATP-dependent DNA damage sensor activity"/>
    <property type="evidence" value="ECO:0007669"/>
    <property type="project" value="InterPro"/>
</dbReference>
<proteinExistence type="predicted"/>
<name>A0A7C9EAG8_OPUST</name>
<dbReference type="FunFam" id="3.40.50.300:FF:000050">
    <property type="entry name" value="DNA repair protein RadA"/>
    <property type="match status" value="1"/>
</dbReference>
<dbReference type="GO" id="GO:0000725">
    <property type="term" value="P:recombinational repair"/>
    <property type="evidence" value="ECO:0007669"/>
    <property type="project" value="TreeGrafter"/>
</dbReference>
<dbReference type="PANTHER" id="PTHR32472:SF10">
    <property type="entry name" value="DNA REPAIR PROTEIN RADA-LIKE PROTEIN"/>
    <property type="match status" value="1"/>
</dbReference>
<dbReference type="Pfam" id="PF18073">
    <property type="entry name" value="Zn_ribbon_LapB"/>
    <property type="match status" value="1"/>
</dbReference>
<dbReference type="GO" id="GO:0005524">
    <property type="term" value="F:ATP binding"/>
    <property type="evidence" value="ECO:0007669"/>
    <property type="project" value="UniProtKB-KW"/>
</dbReference>
<evidence type="ECO:0000313" key="13">
    <source>
        <dbReference type="EMBL" id="MBA4659625.1"/>
    </source>
</evidence>
<dbReference type="GO" id="GO:0003684">
    <property type="term" value="F:damaged DNA binding"/>
    <property type="evidence" value="ECO:0007669"/>
    <property type="project" value="InterPro"/>
</dbReference>
<keyword evidence="1" id="KW-0479">Metal-binding</keyword>
<reference evidence="13" key="2">
    <citation type="submission" date="2020-07" db="EMBL/GenBank/DDBJ databases">
        <authorList>
            <person name="Vera ALvarez R."/>
            <person name="Arias-Moreno D.M."/>
            <person name="Jimenez-Jacinto V."/>
            <person name="Jimenez-Bremont J.F."/>
            <person name="Swaminathan K."/>
            <person name="Moose S.P."/>
            <person name="Guerrero-Gonzalez M.L."/>
            <person name="Marino-Ramirez L."/>
            <person name="Landsman D."/>
            <person name="Rodriguez-Kessler M."/>
            <person name="Delgado-Sanchez P."/>
        </authorList>
    </citation>
    <scope>NUCLEOTIDE SEQUENCE</scope>
    <source>
        <tissue evidence="13">Cladode</tissue>
    </source>
</reference>
<dbReference type="Pfam" id="PF13541">
    <property type="entry name" value="ChlI"/>
    <property type="match status" value="1"/>
</dbReference>
<evidence type="ECO:0000256" key="2">
    <source>
        <dbReference type="ARBA" id="ARBA00022741"/>
    </source>
</evidence>
<dbReference type="NCBIfam" id="TIGR00416">
    <property type="entry name" value="sms"/>
    <property type="match status" value="1"/>
</dbReference>
<dbReference type="InterPro" id="IPR003593">
    <property type="entry name" value="AAA+_ATPase"/>
</dbReference>
<keyword evidence="4" id="KW-0863">Zinc-finger</keyword>
<keyword evidence="6" id="KW-0862">Zinc</keyword>
<evidence type="ECO:0000256" key="1">
    <source>
        <dbReference type="ARBA" id="ARBA00022723"/>
    </source>
</evidence>
<dbReference type="SUPFAM" id="SSF54211">
    <property type="entry name" value="Ribosomal protein S5 domain 2-like"/>
    <property type="match status" value="1"/>
</dbReference>
<evidence type="ECO:0000256" key="4">
    <source>
        <dbReference type="ARBA" id="ARBA00022771"/>
    </source>
</evidence>
<dbReference type="GO" id="GO:0008270">
    <property type="term" value="F:zinc ion binding"/>
    <property type="evidence" value="ECO:0007669"/>
    <property type="project" value="UniProtKB-KW"/>
</dbReference>
<sequence>MQASDMGAFNLLRRQSYLLNFSRIKLLPPSAIILSQYRQNSQFSRHFRPPASRPIHSINHRSSPQSPQLDVDTRNNENPSNSSPPGPIIDQNPKGWSVFNSAQVKPTPGNGEVEEFKTRPKYPSNLPNVGFTRNYVGKGKKGKSKLVWVCSDCGYSDGQWWGTCRNCNKIGTLTEFSVSDDVEGGKANGFEASENAMRSWLPDQRQSAPVRLSEVTRGINHLDWRIRLTGTFGAEVARVLGGGVVPGSLMLVGGDPGVGKSTLSLQIAALVAESCDVNKAGPVVYISGEESIEQIGNRADRLSIDTENLFLYSSTDVEDILQKVQLLCPRAVVIDSIQTVYLKGVAGGPGGLVQIKECTSAFLRFSKKTNIPVLLVGHVTKSGEIAGPRVLEHIVDVVLYMEGETHSSHRLLRSVKNRFGSTDELGVFEMSESGLQAVLNPSEMFLSEEHSDSEHLAGLAVAAIIDGSRTFLIEVQALCVPGASAAKHVNGVQSSRADMIISVLKKQAGLKIEDNAVFLNVISGVTLEETAGDLAVAAAICSSFLEFPIPNHVAFIGEIGLAGELRMVPRMEKRVNTLAKLGYKMCIVPKSAEKALAAVGSEGIEVVGCKNLKQVIEQVFRRT</sequence>
<protein>
    <recommendedName>
        <fullName evidence="12">RecA family profile 1 domain-containing protein</fullName>
    </recommendedName>
</protein>
<dbReference type="Pfam" id="PF13481">
    <property type="entry name" value="AAA_25"/>
    <property type="match status" value="1"/>
</dbReference>
<evidence type="ECO:0000256" key="9">
    <source>
        <dbReference type="ARBA" id="ARBA00023125"/>
    </source>
</evidence>
<dbReference type="InterPro" id="IPR020588">
    <property type="entry name" value="RecA_ATP-bd"/>
</dbReference>
<keyword evidence="10" id="KW-0234">DNA repair</keyword>
<keyword evidence="7" id="KW-0067">ATP-binding</keyword>
<dbReference type="PANTHER" id="PTHR32472">
    <property type="entry name" value="DNA REPAIR PROTEIN RADA"/>
    <property type="match status" value="1"/>
</dbReference>
<accession>A0A7C9EAG8</accession>
<keyword evidence="2" id="KW-0547">Nucleotide-binding</keyword>
<dbReference type="AlphaFoldDB" id="A0A7C9EAG8"/>
<keyword evidence="3" id="KW-0227">DNA damage</keyword>
<dbReference type="InterPro" id="IPR004504">
    <property type="entry name" value="DNA_repair_RadA"/>
</dbReference>
<dbReference type="SUPFAM" id="SSF52540">
    <property type="entry name" value="P-loop containing nucleoside triphosphate hydrolases"/>
    <property type="match status" value="1"/>
</dbReference>
<dbReference type="InterPro" id="IPR014721">
    <property type="entry name" value="Ribsml_uS5_D2-typ_fold_subgr"/>
</dbReference>
<keyword evidence="5" id="KW-0378">Hydrolase</keyword>
<dbReference type="CDD" id="cd01121">
    <property type="entry name" value="RadA_SMS_N"/>
    <property type="match status" value="1"/>
</dbReference>
<evidence type="ECO:0000256" key="11">
    <source>
        <dbReference type="SAM" id="MobiDB-lite"/>
    </source>
</evidence>
<keyword evidence="9" id="KW-0238">DNA-binding</keyword>
<evidence type="ECO:0000256" key="5">
    <source>
        <dbReference type="ARBA" id="ARBA00022801"/>
    </source>
</evidence>
<dbReference type="InterPro" id="IPR041166">
    <property type="entry name" value="Rubredoxin_2"/>
</dbReference>
<dbReference type="PRINTS" id="PR01874">
    <property type="entry name" value="DNAREPAIRADA"/>
</dbReference>
<dbReference type="GO" id="GO:0016787">
    <property type="term" value="F:hydrolase activity"/>
    <property type="evidence" value="ECO:0007669"/>
    <property type="project" value="UniProtKB-KW"/>
</dbReference>
<feature type="domain" description="RecA family profile 1" evidence="12">
    <location>
        <begin position="225"/>
        <end position="379"/>
    </location>
</feature>
<feature type="region of interest" description="Disordered" evidence="11">
    <location>
        <begin position="44"/>
        <end position="121"/>
    </location>
</feature>
<reference evidence="13" key="1">
    <citation type="journal article" date="2013" name="J. Plant Res.">
        <title>Effect of fungi and light on seed germination of three Opuntia species from semiarid lands of central Mexico.</title>
        <authorList>
            <person name="Delgado-Sanchez P."/>
            <person name="Jimenez-Bremont J.F."/>
            <person name="Guerrero-Gonzalez Mde L."/>
            <person name="Flores J."/>
        </authorList>
    </citation>
    <scope>NUCLEOTIDE SEQUENCE</scope>
    <source>
        <tissue evidence="13">Cladode</tissue>
    </source>
</reference>
<dbReference type="Gene3D" id="3.30.230.10">
    <property type="match status" value="1"/>
</dbReference>